<reference evidence="2" key="1">
    <citation type="journal article" date="2015" name="Nature">
        <title>Complex archaea that bridge the gap between prokaryotes and eukaryotes.</title>
        <authorList>
            <person name="Spang A."/>
            <person name="Saw J.H."/>
            <person name="Jorgensen S.L."/>
            <person name="Zaremba-Niedzwiedzka K."/>
            <person name="Martijn J."/>
            <person name="Lind A.E."/>
            <person name="van Eijk R."/>
            <person name="Schleper C."/>
            <person name="Guy L."/>
            <person name="Ettema T.J."/>
        </authorList>
    </citation>
    <scope>NUCLEOTIDE SEQUENCE</scope>
</reference>
<protein>
    <recommendedName>
        <fullName evidence="1">EGF-like domain-containing protein</fullName>
    </recommendedName>
</protein>
<dbReference type="EMBL" id="LAZR01041516">
    <property type="protein sequence ID" value="KKL11787.1"/>
    <property type="molecule type" value="Genomic_DNA"/>
</dbReference>
<dbReference type="InterPro" id="IPR000742">
    <property type="entry name" value="EGF"/>
</dbReference>
<comment type="caution">
    <text evidence="2">The sequence shown here is derived from an EMBL/GenBank/DDBJ whole genome shotgun (WGS) entry which is preliminary data.</text>
</comment>
<evidence type="ECO:0000259" key="1">
    <source>
        <dbReference type="PROSITE" id="PS01186"/>
    </source>
</evidence>
<dbReference type="AlphaFoldDB" id="A0A0F9BD79"/>
<evidence type="ECO:0000313" key="2">
    <source>
        <dbReference type="EMBL" id="KKL11787.1"/>
    </source>
</evidence>
<feature type="domain" description="EGF-like" evidence="1">
    <location>
        <begin position="5"/>
        <end position="18"/>
    </location>
</feature>
<gene>
    <name evidence="2" type="ORF">LCGC14_2542280</name>
</gene>
<proteinExistence type="predicted"/>
<organism evidence="2">
    <name type="scientific">marine sediment metagenome</name>
    <dbReference type="NCBI Taxonomy" id="412755"/>
    <lineage>
        <taxon>unclassified sequences</taxon>
        <taxon>metagenomes</taxon>
        <taxon>ecological metagenomes</taxon>
    </lineage>
</organism>
<dbReference type="PROSITE" id="PS01186">
    <property type="entry name" value="EGF_2"/>
    <property type="match status" value="1"/>
</dbReference>
<sequence>MEHKCTCKAGYNGEVLLCLFHQSADALYEALKEARISLNVLQHGHSTAVIREIDEALAQADRRE</sequence>
<accession>A0A0F9BD79</accession>
<name>A0A0F9BD79_9ZZZZ</name>